<name>A0A194XNI4_MOLSC</name>
<dbReference type="KEGG" id="psco:LY89DRAFT_681135"/>
<organism evidence="2 3">
    <name type="scientific">Mollisia scopiformis</name>
    <name type="common">Conifer needle endophyte fungus</name>
    <name type="synonym">Phialocephala scopiformis</name>
    <dbReference type="NCBI Taxonomy" id="149040"/>
    <lineage>
        <taxon>Eukaryota</taxon>
        <taxon>Fungi</taxon>
        <taxon>Dikarya</taxon>
        <taxon>Ascomycota</taxon>
        <taxon>Pezizomycotina</taxon>
        <taxon>Leotiomycetes</taxon>
        <taxon>Helotiales</taxon>
        <taxon>Mollisiaceae</taxon>
        <taxon>Mollisia</taxon>
    </lineage>
</organism>
<evidence type="ECO:0000256" key="1">
    <source>
        <dbReference type="SAM" id="MobiDB-lite"/>
    </source>
</evidence>
<keyword evidence="3" id="KW-1185">Reference proteome</keyword>
<sequence>MAGHEITRYFICAIRARLNSRQTPVSDGRGLESTSPDFPRPTSPSPIQGVAPGPEKSGDDTHACLTYSITTYSG</sequence>
<dbReference type="InParanoid" id="A0A194XNI4"/>
<protein>
    <submittedName>
        <fullName evidence="2">Uncharacterized protein</fullName>
    </submittedName>
</protein>
<reference evidence="2 3" key="1">
    <citation type="submission" date="2015-10" db="EMBL/GenBank/DDBJ databases">
        <title>Full genome of DAOMC 229536 Phialocephala scopiformis, a fungal endophyte of spruce producing the potent anti-insectan compound rugulosin.</title>
        <authorList>
            <consortium name="DOE Joint Genome Institute"/>
            <person name="Walker A.K."/>
            <person name="Frasz S.L."/>
            <person name="Seifert K.A."/>
            <person name="Miller J.D."/>
            <person name="Mondo S.J."/>
            <person name="Labutti K."/>
            <person name="Lipzen A."/>
            <person name="Dockter R."/>
            <person name="Kennedy M."/>
            <person name="Grigoriev I.V."/>
            <person name="Spatafora J.W."/>
        </authorList>
    </citation>
    <scope>NUCLEOTIDE SEQUENCE [LARGE SCALE GENOMIC DNA]</scope>
    <source>
        <strain evidence="2 3">CBS 120377</strain>
    </source>
</reference>
<gene>
    <name evidence="2" type="ORF">LY89DRAFT_681135</name>
</gene>
<proteinExistence type="predicted"/>
<feature type="region of interest" description="Disordered" evidence="1">
    <location>
        <begin position="20"/>
        <end position="62"/>
    </location>
</feature>
<accession>A0A194XNI4</accession>
<dbReference type="RefSeq" id="XP_018076066.1">
    <property type="nucleotide sequence ID" value="XM_018214212.1"/>
</dbReference>
<evidence type="ECO:0000313" key="2">
    <source>
        <dbReference type="EMBL" id="KUJ21711.1"/>
    </source>
</evidence>
<dbReference type="AlphaFoldDB" id="A0A194XNI4"/>
<dbReference type="EMBL" id="KQ947407">
    <property type="protein sequence ID" value="KUJ21711.1"/>
    <property type="molecule type" value="Genomic_DNA"/>
</dbReference>
<evidence type="ECO:0000313" key="3">
    <source>
        <dbReference type="Proteomes" id="UP000070700"/>
    </source>
</evidence>
<dbReference type="GeneID" id="28823938"/>
<dbReference type="Proteomes" id="UP000070700">
    <property type="component" value="Unassembled WGS sequence"/>
</dbReference>